<dbReference type="Proteomes" id="UP000236735">
    <property type="component" value="Unassembled WGS sequence"/>
</dbReference>
<organism evidence="3 4">
    <name type="scientific">Xylanibacter ruminicola</name>
    <name type="common">Prevotella ruminicola</name>
    <dbReference type="NCBI Taxonomy" id="839"/>
    <lineage>
        <taxon>Bacteria</taxon>
        <taxon>Pseudomonadati</taxon>
        <taxon>Bacteroidota</taxon>
        <taxon>Bacteroidia</taxon>
        <taxon>Bacteroidales</taxon>
        <taxon>Prevotellaceae</taxon>
        <taxon>Xylanibacter</taxon>
    </lineage>
</organism>
<accession>A0A1H5V7R0</accession>
<evidence type="ECO:0000313" key="4">
    <source>
        <dbReference type="Proteomes" id="UP000236735"/>
    </source>
</evidence>
<dbReference type="AlphaFoldDB" id="A0A1H5V7R0"/>
<evidence type="ECO:0000256" key="1">
    <source>
        <dbReference type="PROSITE-ProRule" id="PRU00409"/>
    </source>
</evidence>
<dbReference type="InterPro" id="IPR039523">
    <property type="entry name" value="RimK-rel_E_lig_ATP-grasp"/>
</dbReference>
<keyword evidence="1" id="KW-0067">ATP-binding</keyword>
<reference evidence="3 4" key="1">
    <citation type="submission" date="2016-10" db="EMBL/GenBank/DDBJ databases">
        <authorList>
            <person name="de Groot N.N."/>
        </authorList>
    </citation>
    <scope>NUCLEOTIDE SEQUENCE [LARGE SCALE GENOMIC DNA]</scope>
    <source>
        <strain evidence="3 4">AR32</strain>
    </source>
</reference>
<dbReference type="Pfam" id="PF14397">
    <property type="entry name" value="ATPgrasp_ST"/>
    <property type="match status" value="1"/>
</dbReference>
<gene>
    <name evidence="3" type="ORF">SAMN05216354_1792</name>
</gene>
<dbReference type="InterPro" id="IPR011761">
    <property type="entry name" value="ATP-grasp"/>
</dbReference>
<sequence length="369" mass="42313">MRIIAFIMNKIAGIVARYNKFQSHKAIKEKITCNFKDLAIRRKLTNEQKREVDDFFVSMIGKKVPLYCHEYFYSRTGVFSKDYIPKDFYTLELRPKANVYKFQEAYDDKSIYDIILAGENVVHAILKNMNGYYYYEGKPVSEKEAIELCQNMDGVIIKPTMEMQGNGVKLLKVINGKTNVNDLTIGELFKQYNRNFLIQERVRQHKDIAALNPTSVNTMRILTYRSGMEVLIIYSVIRIGRSGQVIDNQCAGGISTAITKDGKLGKAAFGGYTEDNILVTDTGITLDGYQLPSYDKAIEFVKRLHMKLPYFNIIGWDVSIEENGDPILIEYNTNPGLSQSAFCSGMGENTERIIRELWPRRNTMYEGYN</sequence>
<dbReference type="RefSeq" id="WP_103915724.1">
    <property type="nucleotide sequence ID" value="NZ_FNUV01000004.1"/>
</dbReference>
<protein>
    <submittedName>
        <fullName evidence="3">Sugar-transfer associated ATP-grasp</fullName>
    </submittedName>
</protein>
<dbReference type="PROSITE" id="PS50975">
    <property type="entry name" value="ATP_GRASP"/>
    <property type="match status" value="1"/>
</dbReference>
<dbReference type="GO" id="GO:0046872">
    <property type="term" value="F:metal ion binding"/>
    <property type="evidence" value="ECO:0007669"/>
    <property type="project" value="InterPro"/>
</dbReference>
<proteinExistence type="predicted"/>
<dbReference type="EMBL" id="FNUV01000004">
    <property type="protein sequence ID" value="SEF83250.1"/>
    <property type="molecule type" value="Genomic_DNA"/>
</dbReference>
<dbReference type="GO" id="GO:0005524">
    <property type="term" value="F:ATP binding"/>
    <property type="evidence" value="ECO:0007669"/>
    <property type="project" value="UniProtKB-UniRule"/>
</dbReference>
<feature type="domain" description="ATP-grasp" evidence="2">
    <location>
        <begin position="124"/>
        <end position="359"/>
    </location>
</feature>
<evidence type="ECO:0000259" key="2">
    <source>
        <dbReference type="PROSITE" id="PS50975"/>
    </source>
</evidence>
<dbReference type="SUPFAM" id="SSF56059">
    <property type="entry name" value="Glutathione synthetase ATP-binding domain-like"/>
    <property type="match status" value="1"/>
</dbReference>
<name>A0A1H5V7R0_XYLRU</name>
<dbReference type="Gene3D" id="3.30.470.20">
    <property type="entry name" value="ATP-grasp fold, B domain"/>
    <property type="match status" value="1"/>
</dbReference>
<keyword evidence="1" id="KW-0547">Nucleotide-binding</keyword>
<evidence type="ECO:0000313" key="3">
    <source>
        <dbReference type="EMBL" id="SEF83250.1"/>
    </source>
</evidence>